<accession>A0ABD3P6Z4</accession>
<gene>
    <name evidence="4" type="ORF">ACHAW5_003203</name>
</gene>
<feature type="domain" description="DUF2786" evidence="2">
    <location>
        <begin position="366"/>
        <end position="405"/>
    </location>
</feature>
<dbReference type="AlphaFoldDB" id="A0ABD3P6Z4"/>
<evidence type="ECO:0000313" key="5">
    <source>
        <dbReference type="Proteomes" id="UP001530315"/>
    </source>
</evidence>
<feature type="compositionally biased region" description="Basic and acidic residues" evidence="1">
    <location>
        <begin position="551"/>
        <end position="582"/>
    </location>
</feature>
<feature type="region of interest" description="Disordered" evidence="1">
    <location>
        <begin position="138"/>
        <end position="165"/>
    </location>
</feature>
<organism evidence="4 5">
    <name type="scientific">Stephanodiscus triporus</name>
    <dbReference type="NCBI Taxonomy" id="2934178"/>
    <lineage>
        <taxon>Eukaryota</taxon>
        <taxon>Sar</taxon>
        <taxon>Stramenopiles</taxon>
        <taxon>Ochrophyta</taxon>
        <taxon>Bacillariophyta</taxon>
        <taxon>Coscinodiscophyceae</taxon>
        <taxon>Thalassiosirophycidae</taxon>
        <taxon>Stephanodiscales</taxon>
        <taxon>Stephanodiscaceae</taxon>
        <taxon>Stephanodiscus</taxon>
    </lineage>
</organism>
<dbReference type="Proteomes" id="UP001530315">
    <property type="component" value="Unassembled WGS sequence"/>
</dbReference>
<proteinExistence type="predicted"/>
<feature type="compositionally biased region" description="Acidic residues" evidence="1">
    <location>
        <begin position="152"/>
        <end position="164"/>
    </location>
</feature>
<evidence type="ECO:0000313" key="4">
    <source>
        <dbReference type="EMBL" id="KAL3783807.1"/>
    </source>
</evidence>
<keyword evidence="5" id="KW-1185">Reference proteome</keyword>
<feature type="region of interest" description="Disordered" evidence="1">
    <location>
        <begin position="282"/>
        <end position="362"/>
    </location>
</feature>
<feature type="compositionally biased region" description="Low complexity" evidence="1">
    <location>
        <begin position="17"/>
        <end position="38"/>
    </location>
</feature>
<evidence type="ECO:0000259" key="2">
    <source>
        <dbReference type="Pfam" id="PF10979"/>
    </source>
</evidence>
<dbReference type="InterPro" id="IPR055592">
    <property type="entry name" value="DUF7168"/>
</dbReference>
<feature type="region of interest" description="Disordered" evidence="1">
    <location>
        <begin position="551"/>
        <end position="590"/>
    </location>
</feature>
<evidence type="ECO:0000256" key="1">
    <source>
        <dbReference type="SAM" id="MobiDB-lite"/>
    </source>
</evidence>
<name>A0ABD3P6Z4_9STRA</name>
<feature type="region of interest" description="Disordered" evidence="1">
    <location>
        <begin position="205"/>
        <end position="261"/>
    </location>
</feature>
<feature type="domain" description="DUF7168" evidence="3">
    <location>
        <begin position="444"/>
        <end position="571"/>
    </location>
</feature>
<dbReference type="InterPro" id="IPR024498">
    <property type="entry name" value="DUF2786"/>
</dbReference>
<dbReference type="Pfam" id="PF23771">
    <property type="entry name" value="DUF7168"/>
    <property type="match status" value="1"/>
</dbReference>
<feature type="compositionally biased region" description="Polar residues" evidence="1">
    <location>
        <begin position="344"/>
        <end position="355"/>
    </location>
</feature>
<sequence>MSESNSDGGNAATMAAAVAAGVESAPSSPSSDVVVIAAGASKQDTTGASLAPPGPTESEPRSPSPLSPSRRRPRRRRLIDVVDRLYHAADKDSATVGDIIKSVARHFNVAKFDKKTKRRLKKRLRALCKQAEHRVGVSTAENGKREGSCNDLEVDDVSDNDSDVQDISTRMSRASPEIIDLLDDSSDDAGSQSCFYEYDAHGIMSRTSDKGPTSQKTCNAASLFDDSSQSGASEDDEGGAAGMSEAGGAVKSDSDDSSGVEDVTELMLAKRNERARKMIEDAEEIDDDSDLSCAENQKTAGTKRRKVASSPSATKRRRSRKVESTIEVIIDEKDVPSCPGAKVSQDNDSDSSPGRPSTDIGAEHSIKQQIVKLLNTGFHGNSNEHEARNAMKLARRLMERYNLDQALVMQERGDGSLNDFSTANDDNGSALCGGIVMAKIRNRKSAKPLSSLPRWHDFLIQTVCMNFHVEAFKTLNRNPAAECSVTFYGIRMNAQLAAYAFKISSERCSLMAAAYEPPREMLSTRKQVVETKKARLSYALGIVNGLERDVKEGKRREEERRREELRRAQNASKKDKPYHQDGDSDNDGCDEEGIAHCQTTKKTDEICNSVITNEEANSNASEKIKVRSSRKLKTIALNRNAYDKGVIDSKEIDLNQQAIK</sequence>
<evidence type="ECO:0008006" key="6">
    <source>
        <dbReference type="Google" id="ProtNLM"/>
    </source>
</evidence>
<feature type="compositionally biased region" description="Polar residues" evidence="1">
    <location>
        <begin position="210"/>
        <end position="229"/>
    </location>
</feature>
<protein>
    <recommendedName>
        <fullName evidence="6">DUF2786 domain-containing protein</fullName>
    </recommendedName>
</protein>
<comment type="caution">
    <text evidence="4">The sequence shown here is derived from an EMBL/GenBank/DDBJ whole genome shotgun (WGS) entry which is preliminary data.</text>
</comment>
<feature type="region of interest" description="Disordered" evidence="1">
    <location>
        <begin position="17"/>
        <end position="75"/>
    </location>
</feature>
<dbReference type="Pfam" id="PF10979">
    <property type="entry name" value="DUF2786"/>
    <property type="match status" value="1"/>
</dbReference>
<dbReference type="EMBL" id="JALLAZ020000954">
    <property type="protein sequence ID" value="KAL3783807.1"/>
    <property type="molecule type" value="Genomic_DNA"/>
</dbReference>
<evidence type="ECO:0000259" key="3">
    <source>
        <dbReference type="Pfam" id="PF23771"/>
    </source>
</evidence>
<reference evidence="4 5" key="1">
    <citation type="submission" date="2024-10" db="EMBL/GenBank/DDBJ databases">
        <title>Updated reference genomes for cyclostephanoid diatoms.</title>
        <authorList>
            <person name="Roberts W.R."/>
            <person name="Alverson A.J."/>
        </authorList>
    </citation>
    <scope>NUCLEOTIDE SEQUENCE [LARGE SCALE GENOMIC DNA]</scope>
    <source>
        <strain evidence="4 5">AJA276-08</strain>
    </source>
</reference>